<gene>
    <name evidence="5" type="ORF">FYJ71_07265</name>
</gene>
<protein>
    <submittedName>
        <fullName evidence="5">Xanthine dehydrogenase family protein subunit M</fullName>
    </submittedName>
</protein>
<evidence type="ECO:0000256" key="1">
    <source>
        <dbReference type="ARBA" id="ARBA00022630"/>
    </source>
</evidence>
<dbReference type="Gene3D" id="3.30.43.10">
    <property type="entry name" value="Uridine Diphospho-n-acetylenolpyruvylglucosamine Reductase, domain 2"/>
    <property type="match status" value="1"/>
</dbReference>
<comment type="caution">
    <text evidence="5">The sequence shown here is derived from an EMBL/GenBank/DDBJ whole genome shotgun (WGS) entry which is preliminary data.</text>
</comment>
<dbReference type="InterPro" id="IPR016169">
    <property type="entry name" value="FAD-bd_PCMH_sub2"/>
</dbReference>
<dbReference type="InterPro" id="IPR002346">
    <property type="entry name" value="Mopterin_DH_FAD-bd"/>
</dbReference>
<name>A0A6N7XH95_9FIRM</name>
<dbReference type="GO" id="GO:0016491">
    <property type="term" value="F:oxidoreductase activity"/>
    <property type="evidence" value="ECO:0007669"/>
    <property type="project" value="UniProtKB-KW"/>
</dbReference>
<dbReference type="GO" id="GO:0071949">
    <property type="term" value="F:FAD binding"/>
    <property type="evidence" value="ECO:0007669"/>
    <property type="project" value="InterPro"/>
</dbReference>
<organism evidence="5 6">
    <name type="scientific">Peptostreptococcus porci</name>
    <dbReference type="NCBI Taxonomy" id="2652282"/>
    <lineage>
        <taxon>Bacteria</taxon>
        <taxon>Bacillati</taxon>
        <taxon>Bacillota</taxon>
        <taxon>Clostridia</taxon>
        <taxon>Peptostreptococcales</taxon>
        <taxon>Peptostreptococcaceae</taxon>
        <taxon>Peptostreptococcus</taxon>
    </lineage>
</organism>
<dbReference type="SUPFAM" id="SSF55447">
    <property type="entry name" value="CO dehydrogenase flavoprotein C-terminal domain-like"/>
    <property type="match status" value="1"/>
</dbReference>
<dbReference type="SUPFAM" id="SSF56176">
    <property type="entry name" value="FAD-binding/transporter-associated domain-like"/>
    <property type="match status" value="1"/>
</dbReference>
<keyword evidence="1" id="KW-0285">Flavoprotein</keyword>
<dbReference type="AlphaFoldDB" id="A0A6N7XH95"/>
<keyword evidence="3" id="KW-0560">Oxidoreductase</keyword>
<dbReference type="Gene3D" id="3.30.390.50">
    <property type="entry name" value="CO dehydrogenase flavoprotein, C-terminal domain"/>
    <property type="match status" value="1"/>
</dbReference>
<dbReference type="RefSeq" id="WP_154538161.1">
    <property type="nucleotide sequence ID" value="NZ_JAQYHJ010000010.1"/>
</dbReference>
<dbReference type="PANTHER" id="PTHR42659:SF2">
    <property type="entry name" value="XANTHINE DEHYDROGENASE SUBUNIT C-RELATED"/>
    <property type="match status" value="1"/>
</dbReference>
<feature type="domain" description="FAD-binding PCMH-type" evidence="4">
    <location>
        <begin position="2"/>
        <end position="179"/>
    </location>
</feature>
<evidence type="ECO:0000259" key="4">
    <source>
        <dbReference type="PROSITE" id="PS51387"/>
    </source>
</evidence>
<dbReference type="InterPro" id="IPR016167">
    <property type="entry name" value="FAD-bd_PCMH_sub1"/>
</dbReference>
<dbReference type="PANTHER" id="PTHR42659">
    <property type="entry name" value="XANTHINE DEHYDROGENASE SUBUNIT C-RELATED"/>
    <property type="match status" value="1"/>
</dbReference>
<dbReference type="InterPro" id="IPR036318">
    <property type="entry name" value="FAD-bd_PCMH-like_sf"/>
</dbReference>
<keyword evidence="2" id="KW-0274">FAD</keyword>
<evidence type="ECO:0000313" key="5">
    <source>
        <dbReference type="EMBL" id="MST62764.1"/>
    </source>
</evidence>
<proteinExistence type="predicted"/>
<dbReference type="Pfam" id="PF00941">
    <property type="entry name" value="FAD_binding_5"/>
    <property type="match status" value="1"/>
</dbReference>
<dbReference type="InterPro" id="IPR036683">
    <property type="entry name" value="CO_DH_flav_C_dom_sf"/>
</dbReference>
<keyword evidence="6" id="KW-1185">Reference proteome</keyword>
<dbReference type="InterPro" id="IPR005107">
    <property type="entry name" value="CO_DH_flav_C"/>
</dbReference>
<evidence type="ECO:0000256" key="2">
    <source>
        <dbReference type="ARBA" id="ARBA00022827"/>
    </source>
</evidence>
<evidence type="ECO:0000313" key="6">
    <source>
        <dbReference type="Proteomes" id="UP000440713"/>
    </source>
</evidence>
<reference evidence="5 6" key="1">
    <citation type="submission" date="2019-08" db="EMBL/GenBank/DDBJ databases">
        <title>In-depth cultivation of the pig gut microbiome towards novel bacterial diversity and tailored functional studies.</title>
        <authorList>
            <person name="Wylensek D."/>
            <person name="Hitch T.C.A."/>
            <person name="Clavel T."/>
        </authorList>
    </citation>
    <scope>NUCLEOTIDE SEQUENCE [LARGE SCALE GENOMIC DNA]</scope>
    <source>
        <strain evidence="5 6">WCA-SAB-591-4A-A</strain>
    </source>
</reference>
<dbReference type="SMART" id="SM01092">
    <property type="entry name" value="CO_deh_flav_C"/>
    <property type="match status" value="1"/>
</dbReference>
<dbReference type="Pfam" id="PF03450">
    <property type="entry name" value="CO_deh_flav_C"/>
    <property type="match status" value="1"/>
</dbReference>
<dbReference type="InterPro" id="IPR016166">
    <property type="entry name" value="FAD-bd_PCMH"/>
</dbReference>
<dbReference type="Proteomes" id="UP000440713">
    <property type="component" value="Unassembled WGS sequence"/>
</dbReference>
<dbReference type="EMBL" id="VUNE01000004">
    <property type="protein sequence ID" value="MST62764.1"/>
    <property type="molecule type" value="Genomic_DNA"/>
</dbReference>
<dbReference type="PROSITE" id="PS51387">
    <property type="entry name" value="FAD_PCMH"/>
    <property type="match status" value="1"/>
</dbReference>
<sequence>MSILSNFQYHAPKTKAEVLALLAEIGEKSKILAGGTDLIIMLKEKMIETENLINIADVKELSGIKFTENGVEIGACTKIAEIENSKELTAKGYNALVHAAGELGSYQVRSMATLGGNISHSSPAGETPTPLAALNASVVIESVRGERVVKAEDFILGNRKNVLEKDEMLTKFIIPAPAINSAATYGYIGLRNAMEIDAVNMAVNIELEADKKTIKSVKLVMGSVSPKPIVSEAVPALLVGKELNDELIKSVGEAAMGEAKPISDIRASAEYRKDVVGALARRLTKEAYDLAMEV</sequence>
<evidence type="ECO:0000256" key="3">
    <source>
        <dbReference type="ARBA" id="ARBA00023002"/>
    </source>
</evidence>
<dbReference type="Gene3D" id="3.30.465.10">
    <property type="match status" value="1"/>
</dbReference>
<accession>A0A6N7XH95</accession>
<dbReference type="InterPro" id="IPR051312">
    <property type="entry name" value="Diverse_Substr_Oxidored"/>
</dbReference>